<keyword evidence="2" id="KW-1185">Reference proteome</keyword>
<accession>A0A4Q4KP13</accession>
<dbReference type="OrthoDB" id="1467674at2"/>
<dbReference type="RefSeq" id="WP_130093090.1">
    <property type="nucleotide sequence ID" value="NZ_SETE01000002.1"/>
</dbReference>
<reference evidence="1 2" key="1">
    <citation type="submission" date="2019-02" db="EMBL/GenBank/DDBJ databases">
        <title>Genome sequence of the sea-ice species Brumimicrobium glaciale.</title>
        <authorList>
            <person name="Bowman J.P."/>
        </authorList>
    </citation>
    <scope>NUCLEOTIDE SEQUENCE [LARGE SCALE GENOMIC DNA]</scope>
    <source>
        <strain evidence="1 2">IC156</strain>
    </source>
</reference>
<comment type="caution">
    <text evidence="1">The sequence shown here is derived from an EMBL/GenBank/DDBJ whole genome shotgun (WGS) entry which is preliminary data.</text>
</comment>
<sequence length="86" mass="9780">MGYYKTIDGKKYDGELLELAEKLTSGAGDGRLSKDDAAQLFKAVIDGDAYTDIEKDTVSYVRDNYKWTDAADEWFRTEVRKWAATK</sequence>
<evidence type="ECO:0000313" key="2">
    <source>
        <dbReference type="Proteomes" id="UP000293952"/>
    </source>
</evidence>
<evidence type="ECO:0000313" key="1">
    <source>
        <dbReference type="EMBL" id="RYM35082.1"/>
    </source>
</evidence>
<dbReference type="AlphaFoldDB" id="A0A4Q4KP13"/>
<name>A0A4Q4KP13_9FLAO</name>
<dbReference type="EMBL" id="SETE01000002">
    <property type="protein sequence ID" value="RYM35082.1"/>
    <property type="molecule type" value="Genomic_DNA"/>
</dbReference>
<proteinExistence type="predicted"/>
<dbReference type="Proteomes" id="UP000293952">
    <property type="component" value="Unassembled WGS sequence"/>
</dbReference>
<gene>
    <name evidence="1" type="ORF">ERX46_06820</name>
</gene>
<organism evidence="1 2">
    <name type="scientific">Brumimicrobium glaciale</name>
    <dbReference type="NCBI Taxonomy" id="200475"/>
    <lineage>
        <taxon>Bacteria</taxon>
        <taxon>Pseudomonadati</taxon>
        <taxon>Bacteroidota</taxon>
        <taxon>Flavobacteriia</taxon>
        <taxon>Flavobacteriales</taxon>
        <taxon>Crocinitomicaceae</taxon>
        <taxon>Brumimicrobium</taxon>
    </lineage>
</organism>
<protein>
    <submittedName>
        <fullName evidence="1">Uncharacterized protein</fullName>
    </submittedName>
</protein>